<keyword evidence="3" id="KW-1185">Reference proteome</keyword>
<comment type="caution">
    <text evidence="2">The sequence shown here is derived from an EMBL/GenBank/DDBJ whole genome shotgun (WGS) entry which is preliminary data.</text>
</comment>
<accession>A0ABT5U6I6</accession>
<dbReference type="EMBL" id="JAPMOU010000008">
    <property type="protein sequence ID" value="MDE1461988.1"/>
    <property type="molecule type" value="Genomic_DNA"/>
</dbReference>
<reference evidence="2 3" key="1">
    <citation type="submission" date="2022-11" db="EMBL/GenBank/DDBJ databases">
        <title>Spartinivicinus poritis sp. nov., isolated from scleractinian coral Porites lutea.</title>
        <authorList>
            <person name="Zhang G."/>
            <person name="Cai L."/>
            <person name="Wei Q."/>
        </authorList>
    </citation>
    <scope>NUCLEOTIDE SEQUENCE [LARGE SCALE GENOMIC DNA]</scope>
    <source>
        <strain evidence="2 3">A2-2</strain>
    </source>
</reference>
<keyword evidence="1" id="KW-0472">Membrane</keyword>
<evidence type="ECO:0000256" key="1">
    <source>
        <dbReference type="SAM" id="Phobius"/>
    </source>
</evidence>
<gene>
    <name evidence="2" type="ORF">ORQ98_08395</name>
</gene>
<dbReference type="RefSeq" id="WP_274688347.1">
    <property type="nucleotide sequence ID" value="NZ_JAPMOU010000008.1"/>
</dbReference>
<feature type="transmembrane region" description="Helical" evidence="1">
    <location>
        <begin position="38"/>
        <end position="63"/>
    </location>
</feature>
<keyword evidence="1" id="KW-0812">Transmembrane</keyword>
<keyword evidence="1" id="KW-1133">Transmembrane helix</keyword>
<feature type="transmembrane region" description="Helical" evidence="1">
    <location>
        <begin position="75"/>
        <end position="95"/>
    </location>
</feature>
<dbReference type="Proteomes" id="UP001528823">
    <property type="component" value="Unassembled WGS sequence"/>
</dbReference>
<protein>
    <submittedName>
        <fullName evidence="2">Uncharacterized protein</fullName>
    </submittedName>
</protein>
<organism evidence="2 3">
    <name type="scientific">Spartinivicinus poritis</name>
    <dbReference type="NCBI Taxonomy" id="2994640"/>
    <lineage>
        <taxon>Bacteria</taxon>
        <taxon>Pseudomonadati</taxon>
        <taxon>Pseudomonadota</taxon>
        <taxon>Gammaproteobacteria</taxon>
        <taxon>Oceanospirillales</taxon>
        <taxon>Zooshikellaceae</taxon>
        <taxon>Spartinivicinus</taxon>
    </lineage>
</organism>
<proteinExistence type="predicted"/>
<evidence type="ECO:0000313" key="2">
    <source>
        <dbReference type="EMBL" id="MDE1461988.1"/>
    </source>
</evidence>
<name>A0ABT5U6I6_9GAMM</name>
<evidence type="ECO:0000313" key="3">
    <source>
        <dbReference type="Proteomes" id="UP001528823"/>
    </source>
</evidence>
<sequence length="627" mass="71484">MWQRKTPKNNGNSPPVQLTNRPRHWLERLHIKTQDEPWGITMVSFAWTAGPVTYLAALAGYYAGYGAWMPIDKGIYFVGYSVVAGILGILSKYLYHLTTGSKLKQQQKAIKQAIASLPPLVWQVRDLSLASLTEEARKYQAASYLLQQANLGAEGIEVAVYELTEDHQLALHAKRIEVLRQAGLFSRMEDLIQQVTVQANEANEKLRANYPQLADQLFERLKGIAPSPELGRQRSPLFIERILSAIEQDNYELMTLADTEELFTLALELLCDREISYLKIEYQGTQDIAKAISRLEEERNDYRISRAKVLSRLKALTSYLSLCNVNEDIHSDEGLTAQALLTSAINGIEQLAKEVNSNRQLTDRHIKYTLNLQERTKQLESALELYEQARKAYLKLGRDLVHFRRALQRWQHITQKKQQMLTNVGGLKRNIVFTEQSIKLDLDEKAALAKILNLLLKETKLALNQSPKQDTTAKQLPLLKVKELAVELTIMLDKFTKLHSPKIQRAIYSSHAMLIDALEPDASVQERVTEAKALAEDVQNNLSAAAERLAQNLIRFYRVPLTNEIIDFLVSQYDANQERLNFIAENEVPYSANFNNLNTPAIQIPEAKNRWKIILFNAKRTLSLYAY</sequence>